<protein>
    <submittedName>
        <fullName evidence="1">Uncharacterized protein</fullName>
    </submittedName>
</protein>
<sequence length="297" mass="33472">VRIVGRWEISNGKTVFRDLKVTDANGYYKLTAPFELAEYISLSIFTPDGVPGQGSYEHMRVRGSRTEVDFVVKRKETCAEIWPKKFARMGGKHPGFQPVPVPEGWDHLRLLQALHKHLEKQGKAKLYSCRATLKDNVIQLSFNTRKYNIIRPGNAKRTGMQRNNDRGIGPEPDGLILTVHLSKTAGQFVRPHIIDRSPWTGFISQVYLSDIKLYLNVDIQYGTRINKKLLTDMCAPTCWLKAIFSAANVNGLDKVSQINSLIKDSLNITKTGVSERKAYIKLVELGATPYQIKSGRG</sequence>
<evidence type="ECO:0000313" key="1">
    <source>
        <dbReference type="EMBL" id="GAF71082.1"/>
    </source>
</evidence>
<proteinExistence type="predicted"/>
<reference evidence="1" key="1">
    <citation type="journal article" date="2014" name="Front. Microbiol.">
        <title>High frequency of phylogenetically diverse reductive dehalogenase-homologous genes in deep subseafloor sedimentary metagenomes.</title>
        <authorList>
            <person name="Kawai M."/>
            <person name="Futagami T."/>
            <person name="Toyoda A."/>
            <person name="Takaki Y."/>
            <person name="Nishi S."/>
            <person name="Hori S."/>
            <person name="Arai W."/>
            <person name="Tsubouchi T."/>
            <person name="Morono Y."/>
            <person name="Uchiyama I."/>
            <person name="Ito T."/>
            <person name="Fujiyama A."/>
            <person name="Inagaki F."/>
            <person name="Takami H."/>
        </authorList>
    </citation>
    <scope>NUCLEOTIDE SEQUENCE</scope>
    <source>
        <strain evidence="1">Expedition CK06-06</strain>
    </source>
</reference>
<dbReference type="AlphaFoldDB" id="X0S585"/>
<feature type="non-terminal residue" evidence="1">
    <location>
        <position position="1"/>
    </location>
</feature>
<dbReference type="EMBL" id="BARS01003976">
    <property type="protein sequence ID" value="GAF71082.1"/>
    <property type="molecule type" value="Genomic_DNA"/>
</dbReference>
<comment type="caution">
    <text evidence="1">The sequence shown here is derived from an EMBL/GenBank/DDBJ whole genome shotgun (WGS) entry which is preliminary data.</text>
</comment>
<accession>X0S585</accession>
<gene>
    <name evidence="1" type="ORF">S01H1_07740</name>
</gene>
<organism evidence="1">
    <name type="scientific">marine sediment metagenome</name>
    <dbReference type="NCBI Taxonomy" id="412755"/>
    <lineage>
        <taxon>unclassified sequences</taxon>
        <taxon>metagenomes</taxon>
        <taxon>ecological metagenomes</taxon>
    </lineage>
</organism>
<name>X0S585_9ZZZZ</name>